<name>A0A4Z2IMP8_9TELE</name>
<evidence type="ECO:0000313" key="2">
    <source>
        <dbReference type="Proteomes" id="UP000314294"/>
    </source>
</evidence>
<keyword evidence="2" id="KW-1185">Reference proteome</keyword>
<protein>
    <submittedName>
        <fullName evidence="1">Uncharacterized protein</fullName>
    </submittedName>
</protein>
<dbReference type="Proteomes" id="UP000314294">
    <property type="component" value="Unassembled WGS sequence"/>
</dbReference>
<accession>A0A4Z2IMP8</accession>
<reference evidence="1 2" key="1">
    <citation type="submission" date="2019-03" db="EMBL/GenBank/DDBJ databases">
        <title>First draft genome of Liparis tanakae, snailfish: a comprehensive survey of snailfish specific genes.</title>
        <authorList>
            <person name="Kim W."/>
            <person name="Song I."/>
            <person name="Jeong J.-H."/>
            <person name="Kim D."/>
            <person name="Kim S."/>
            <person name="Ryu S."/>
            <person name="Song J.Y."/>
            <person name="Lee S.K."/>
        </authorList>
    </citation>
    <scope>NUCLEOTIDE SEQUENCE [LARGE SCALE GENOMIC DNA]</scope>
    <source>
        <tissue evidence="1">Muscle</tissue>
    </source>
</reference>
<organism evidence="1 2">
    <name type="scientific">Liparis tanakae</name>
    <name type="common">Tanaka's snailfish</name>
    <dbReference type="NCBI Taxonomy" id="230148"/>
    <lineage>
        <taxon>Eukaryota</taxon>
        <taxon>Metazoa</taxon>
        <taxon>Chordata</taxon>
        <taxon>Craniata</taxon>
        <taxon>Vertebrata</taxon>
        <taxon>Euteleostomi</taxon>
        <taxon>Actinopterygii</taxon>
        <taxon>Neopterygii</taxon>
        <taxon>Teleostei</taxon>
        <taxon>Neoteleostei</taxon>
        <taxon>Acanthomorphata</taxon>
        <taxon>Eupercaria</taxon>
        <taxon>Perciformes</taxon>
        <taxon>Cottioidei</taxon>
        <taxon>Cottales</taxon>
        <taxon>Liparidae</taxon>
        <taxon>Liparis</taxon>
    </lineage>
</organism>
<gene>
    <name evidence="1" type="ORF">EYF80_010555</name>
</gene>
<dbReference type="AlphaFoldDB" id="A0A4Z2IMP8"/>
<proteinExistence type="predicted"/>
<dbReference type="EMBL" id="SRLO01000066">
    <property type="protein sequence ID" value="TNN79310.1"/>
    <property type="molecule type" value="Genomic_DNA"/>
</dbReference>
<sequence length="109" mass="11704">MSERASGGAQKPCKLALVVPPSAELSALFLTPGVHRSGSARRHRARYASPSSALYPSLLFLPPHPSNNSSPTPQRLCILINVFRAIVLRVGGQADPARHTRVRGQSERG</sequence>
<comment type="caution">
    <text evidence="1">The sequence shown here is derived from an EMBL/GenBank/DDBJ whole genome shotgun (WGS) entry which is preliminary data.</text>
</comment>
<evidence type="ECO:0000313" key="1">
    <source>
        <dbReference type="EMBL" id="TNN79310.1"/>
    </source>
</evidence>